<dbReference type="PIRSF" id="PIRSF005700">
    <property type="entry name" value="PepC"/>
    <property type="match status" value="1"/>
</dbReference>
<dbReference type="Pfam" id="PF03051">
    <property type="entry name" value="Peptidase_C1_2"/>
    <property type="match status" value="2"/>
</dbReference>
<evidence type="ECO:0000256" key="5">
    <source>
        <dbReference type="PIRSR" id="PIRSR005700-1"/>
    </source>
</evidence>
<evidence type="ECO:0000256" key="1">
    <source>
        <dbReference type="ARBA" id="ARBA00022670"/>
    </source>
</evidence>
<dbReference type="OrthoDB" id="9814054at2"/>
<dbReference type="RefSeq" id="WP_036844245.1">
    <property type="nucleotide sequence ID" value="NZ_CALTZT010000031.1"/>
</dbReference>
<dbReference type="InterPro" id="IPR004134">
    <property type="entry name" value="Peptidase_C1B"/>
</dbReference>
<dbReference type="InterPro" id="IPR038765">
    <property type="entry name" value="Papain-like_cys_pep_sf"/>
</dbReference>
<dbReference type="GO" id="GO:0005737">
    <property type="term" value="C:cytoplasm"/>
    <property type="evidence" value="ECO:0007669"/>
    <property type="project" value="TreeGrafter"/>
</dbReference>
<protein>
    <recommendedName>
        <fullName evidence="4">Aminopeptidase</fullName>
    </recommendedName>
</protein>
<keyword evidence="4 7" id="KW-0031">Aminopeptidase</keyword>
<evidence type="ECO:0000256" key="3">
    <source>
        <dbReference type="ARBA" id="ARBA00022807"/>
    </source>
</evidence>
<feature type="signal peptide" evidence="6">
    <location>
        <begin position="1"/>
        <end position="20"/>
    </location>
</feature>
<dbReference type="SUPFAM" id="SSF54001">
    <property type="entry name" value="Cysteine proteinases"/>
    <property type="match status" value="1"/>
</dbReference>
<evidence type="ECO:0000256" key="4">
    <source>
        <dbReference type="PIRNR" id="PIRNR005700"/>
    </source>
</evidence>
<dbReference type="Gene3D" id="3.90.70.10">
    <property type="entry name" value="Cysteine proteinases"/>
    <property type="match status" value="1"/>
</dbReference>
<name>A0A099X255_PORCN</name>
<keyword evidence="2 4" id="KW-0378">Hydrolase</keyword>
<feature type="active site" evidence="5">
    <location>
        <position position="358"/>
    </location>
</feature>
<dbReference type="PANTHER" id="PTHR10363:SF2">
    <property type="entry name" value="BLEOMYCIN HYDROLASE"/>
    <property type="match status" value="1"/>
</dbReference>
<dbReference type="PANTHER" id="PTHR10363">
    <property type="entry name" value="BLEOMYCIN HYDROLASE"/>
    <property type="match status" value="1"/>
</dbReference>
<evidence type="ECO:0000313" key="8">
    <source>
        <dbReference type="Proteomes" id="UP000030125"/>
    </source>
</evidence>
<reference evidence="7 8" key="1">
    <citation type="submission" date="2014-08" db="EMBL/GenBank/DDBJ databases">
        <title>Porphyromonas cangingivalis strain:COT-109_OH1386 Genome sequencing.</title>
        <authorList>
            <person name="Wallis C."/>
            <person name="Deusch O."/>
            <person name="O'Flynn C."/>
            <person name="Davis I."/>
            <person name="Jospin G."/>
            <person name="Darling A.E."/>
            <person name="Coil D.A."/>
            <person name="Alexiev A."/>
            <person name="Horsfall A."/>
            <person name="Kirkwood N."/>
            <person name="Harris S."/>
            <person name="Eisen J.A."/>
        </authorList>
    </citation>
    <scope>NUCLEOTIDE SEQUENCE [LARGE SCALE GENOMIC DNA]</scope>
    <source>
        <strain evidence="8">COT-109 OH1386</strain>
    </source>
</reference>
<dbReference type="GO" id="GO:0070005">
    <property type="term" value="F:cysteine-type aminopeptidase activity"/>
    <property type="evidence" value="ECO:0007669"/>
    <property type="project" value="InterPro"/>
</dbReference>
<dbReference type="PROSITE" id="PS00139">
    <property type="entry name" value="THIOL_PROTEASE_CYS"/>
    <property type="match status" value="1"/>
</dbReference>
<dbReference type="InterPro" id="IPR000169">
    <property type="entry name" value="Pept_cys_AS"/>
</dbReference>
<dbReference type="STRING" id="36874.HQ34_00220"/>
<feature type="active site" evidence="5">
    <location>
        <position position="52"/>
    </location>
</feature>
<dbReference type="GO" id="GO:0043418">
    <property type="term" value="P:homocysteine catabolic process"/>
    <property type="evidence" value="ECO:0007669"/>
    <property type="project" value="TreeGrafter"/>
</dbReference>
<keyword evidence="1 4" id="KW-0645">Protease</keyword>
<dbReference type="eggNOG" id="COG3579">
    <property type="taxonomic scope" value="Bacteria"/>
</dbReference>
<accession>A0A099X255</accession>
<gene>
    <name evidence="7" type="ORF">HQ35_08005</name>
</gene>
<dbReference type="GO" id="GO:0006508">
    <property type="term" value="P:proteolysis"/>
    <property type="evidence" value="ECO:0007669"/>
    <property type="project" value="UniProtKB-KW"/>
</dbReference>
<feature type="chain" id="PRO_5001964569" description="Aminopeptidase" evidence="6">
    <location>
        <begin position="21"/>
        <end position="401"/>
    </location>
</feature>
<keyword evidence="3 4" id="KW-0788">Thiol protease</keyword>
<dbReference type="EMBL" id="JQJD01000051">
    <property type="protein sequence ID" value="KGN79237.1"/>
    <property type="molecule type" value="Genomic_DNA"/>
</dbReference>
<dbReference type="Proteomes" id="UP000030125">
    <property type="component" value="Unassembled WGS sequence"/>
</dbReference>
<feature type="active site" evidence="5">
    <location>
        <position position="337"/>
    </location>
</feature>
<comment type="similarity">
    <text evidence="4">Belongs to the peptidase C1 family.</text>
</comment>
<evidence type="ECO:0000313" key="7">
    <source>
        <dbReference type="EMBL" id="KGN79237.1"/>
    </source>
</evidence>
<sequence>MKKILSIGLLASVLSLNGFAQEPAKNTESYEFTPVKELKITSIKNQGRSGTCWSFSGLGFWEIEAFRNTGMEVDLSPMFVVSHSYKDKARKFIRMHGFLNYAQGGSFYDVLYVLKHYGIVPMSEMSGLNYGTDKHVHNEIEAVSKGFVEALKKEMEESKSLSPVWTKAFDGIIDTYLGKAPESFTFNGKKYTPMTFAKSLGLNPDDYVSLTSYTHHPFYKSFVLEIPDNWRMSSSYNLPIDELMQVFDHAINNNYGIAWGGDVSETGFTRNGIGVLIDVKAASTRGSDQERWVGKADNKNNAMSIAQMVSRPNIPEINPTQEFRQEGFDNLSLTDDHGMVVYGIAKDQFGKKFYMIKNSWGETGAYKGIWYMSENFAKGKTMNIVVHKNAIPKEIRKKLGF</sequence>
<comment type="caution">
    <text evidence="7">The sequence shown here is derived from an EMBL/GenBank/DDBJ whole genome shotgun (WGS) entry which is preliminary data.</text>
</comment>
<evidence type="ECO:0000256" key="2">
    <source>
        <dbReference type="ARBA" id="ARBA00022801"/>
    </source>
</evidence>
<organism evidence="7 8">
    <name type="scientific">Porphyromonas cangingivalis</name>
    <dbReference type="NCBI Taxonomy" id="36874"/>
    <lineage>
        <taxon>Bacteria</taxon>
        <taxon>Pseudomonadati</taxon>
        <taxon>Bacteroidota</taxon>
        <taxon>Bacteroidia</taxon>
        <taxon>Bacteroidales</taxon>
        <taxon>Porphyromonadaceae</taxon>
        <taxon>Porphyromonas</taxon>
    </lineage>
</organism>
<keyword evidence="8" id="KW-1185">Reference proteome</keyword>
<evidence type="ECO:0000256" key="6">
    <source>
        <dbReference type="SAM" id="SignalP"/>
    </source>
</evidence>
<dbReference type="AlphaFoldDB" id="A0A099X255"/>
<keyword evidence="6" id="KW-0732">Signal</keyword>
<dbReference type="GO" id="GO:0009636">
    <property type="term" value="P:response to toxic substance"/>
    <property type="evidence" value="ECO:0007669"/>
    <property type="project" value="TreeGrafter"/>
</dbReference>
<proteinExistence type="inferred from homology"/>